<name>A0A0F8Z1A2_9ZZZZ</name>
<sequence length="330" mass="34534">PTSGDGSIKNIGGKKKMAGFQQLKVTRELDAAGAVKIGLGYDLPGVDYYVDGTLGNDGHDGLGWGGDRAFATIGQAMTKAAAYGASLGERRGRVRIFVAPGGYTEDVVTPLNTECPFGQLIAVNPTPTRSFGATYIVASTAVTTSLIVRARGWLITGFEIGAVASNGCVWLDGSTANSSAQGTEISHCIIGGWAVGTYGIDITGNGAPHSIVHHNHFDGIIGPAIKCSRSGTDQPRFWDVYKNHFVDNSSHINMNPRGFKESWIHDNVFMEVGANRTASVQLDNTGGSACAIGPGNFLSDTYDSTGGYVPGSNEDWYGNASSAGFTTANP</sequence>
<dbReference type="SUPFAM" id="SSF51126">
    <property type="entry name" value="Pectin lyase-like"/>
    <property type="match status" value="1"/>
</dbReference>
<dbReference type="InterPro" id="IPR011050">
    <property type="entry name" value="Pectin_lyase_fold/virulence"/>
</dbReference>
<comment type="caution">
    <text evidence="1">The sequence shown here is derived from an EMBL/GenBank/DDBJ whole genome shotgun (WGS) entry which is preliminary data.</text>
</comment>
<evidence type="ECO:0000313" key="1">
    <source>
        <dbReference type="EMBL" id="KKK87527.1"/>
    </source>
</evidence>
<gene>
    <name evidence="1" type="ORF">LCGC14_2752340</name>
</gene>
<feature type="non-terminal residue" evidence="1">
    <location>
        <position position="1"/>
    </location>
</feature>
<proteinExistence type="predicted"/>
<dbReference type="AlphaFoldDB" id="A0A0F8Z1A2"/>
<organism evidence="1">
    <name type="scientific">marine sediment metagenome</name>
    <dbReference type="NCBI Taxonomy" id="412755"/>
    <lineage>
        <taxon>unclassified sequences</taxon>
        <taxon>metagenomes</taxon>
        <taxon>ecological metagenomes</taxon>
    </lineage>
</organism>
<dbReference type="EMBL" id="LAZR01050359">
    <property type="protein sequence ID" value="KKK87527.1"/>
    <property type="molecule type" value="Genomic_DNA"/>
</dbReference>
<reference evidence="1" key="1">
    <citation type="journal article" date="2015" name="Nature">
        <title>Complex archaea that bridge the gap between prokaryotes and eukaryotes.</title>
        <authorList>
            <person name="Spang A."/>
            <person name="Saw J.H."/>
            <person name="Jorgensen S.L."/>
            <person name="Zaremba-Niedzwiedzka K."/>
            <person name="Martijn J."/>
            <person name="Lind A.E."/>
            <person name="van Eijk R."/>
            <person name="Schleper C."/>
            <person name="Guy L."/>
            <person name="Ettema T.J."/>
        </authorList>
    </citation>
    <scope>NUCLEOTIDE SEQUENCE</scope>
</reference>
<accession>A0A0F8Z1A2</accession>
<protein>
    <recommendedName>
        <fullName evidence="2">Right handed beta helix domain-containing protein</fullName>
    </recommendedName>
</protein>
<evidence type="ECO:0008006" key="2">
    <source>
        <dbReference type="Google" id="ProtNLM"/>
    </source>
</evidence>